<name>A0A5C6EQL0_9BACT</name>
<organism evidence="3 4">
    <name type="scientific">Rubripirellula reticaptiva</name>
    <dbReference type="NCBI Taxonomy" id="2528013"/>
    <lineage>
        <taxon>Bacteria</taxon>
        <taxon>Pseudomonadati</taxon>
        <taxon>Planctomycetota</taxon>
        <taxon>Planctomycetia</taxon>
        <taxon>Pirellulales</taxon>
        <taxon>Pirellulaceae</taxon>
        <taxon>Rubripirellula</taxon>
    </lineage>
</organism>
<dbReference type="SUPFAM" id="SSF56322">
    <property type="entry name" value="ADC synthase"/>
    <property type="match status" value="1"/>
</dbReference>
<comment type="caution">
    <text evidence="3">The sequence shown here is derived from an EMBL/GenBank/DDBJ whole genome shotgun (WGS) entry which is preliminary data.</text>
</comment>
<dbReference type="InterPro" id="IPR006805">
    <property type="entry name" value="Anth_synth_I_N"/>
</dbReference>
<dbReference type="GO" id="GO:0000162">
    <property type="term" value="P:L-tryptophan biosynthetic process"/>
    <property type="evidence" value="ECO:0007669"/>
    <property type="project" value="TreeGrafter"/>
</dbReference>
<sequence length="495" mass="54015">MSTLDTATLLPIAELLTPEFSLLEAFERLSSRPGCLWLDSASPGPTDGDGIPLGRYSFLMSDPIEQLVASDGDADPWPTLQSWCEGLPTELNPDLPPFQGGIAGLIGYESAAWLEPVGLAAKNDLPMPAMSVGLYDWTIAFDHLTGKAWIVAQGMPATDPKQRVSIAQKRIEQVKAILNAPASKQRTANLSAAPAHEATAAAKLADQRDTDREGVTSNFTRQEFCDAVADVVRRICDGDSFQVNLAQRLIRRADRRSPELYQRLRDANPAPLGAYYDGGEFQVLSSSPEGFLKVRGRRVQTRPIKGTVRRTNHDDVNLKLAQKLLASEKDRAENVMIVDLMRNDLSRVCEDDSIIVSQLCQVERYQYVQHLVSVVEGQLRPELSIVDLLKACFPGGSVTGAPKIEAMRTIAELEKHPRGAYCGSVGYIGAGGQADFNILIRTITASHGYWQIPVGGGITARSVPETEEYETWSKAEGMLRAMQPITQASADGNKP</sequence>
<feature type="domain" description="Chorismate-utilising enzyme C-terminal" evidence="1">
    <location>
        <begin position="221"/>
        <end position="474"/>
    </location>
</feature>
<dbReference type="RefSeq" id="WP_246151789.1">
    <property type="nucleotide sequence ID" value="NZ_SJPX01000004.1"/>
</dbReference>
<dbReference type="InterPro" id="IPR005801">
    <property type="entry name" value="ADC_synthase"/>
</dbReference>
<dbReference type="Gene3D" id="3.60.120.10">
    <property type="entry name" value="Anthranilate synthase"/>
    <property type="match status" value="1"/>
</dbReference>
<keyword evidence="4" id="KW-1185">Reference proteome</keyword>
<reference evidence="3 4" key="1">
    <citation type="submission" date="2019-02" db="EMBL/GenBank/DDBJ databases">
        <title>Deep-cultivation of Planctomycetes and their phenomic and genomic characterization uncovers novel biology.</title>
        <authorList>
            <person name="Wiegand S."/>
            <person name="Jogler M."/>
            <person name="Boedeker C."/>
            <person name="Pinto D."/>
            <person name="Vollmers J."/>
            <person name="Rivas-Marin E."/>
            <person name="Kohn T."/>
            <person name="Peeters S.H."/>
            <person name="Heuer A."/>
            <person name="Rast P."/>
            <person name="Oberbeckmann S."/>
            <person name="Bunk B."/>
            <person name="Jeske O."/>
            <person name="Meyerdierks A."/>
            <person name="Storesund J.E."/>
            <person name="Kallscheuer N."/>
            <person name="Luecker S."/>
            <person name="Lage O.M."/>
            <person name="Pohl T."/>
            <person name="Merkel B.J."/>
            <person name="Hornburger P."/>
            <person name="Mueller R.-W."/>
            <person name="Bruemmer F."/>
            <person name="Labrenz M."/>
            <person name="Spormann A.M."/>
            <person name="Op Den Camp H."/>
            <person name="Overmann J."/>
            <person name="Amann R."/>
            <person name="Jetten M.S.M."/>
            <person name="Mascher T."/>
            <person name="Medema M.H."/>
            <person name="Devos D.P."/>
            <person name="Kaster A.-K."/>
            <person name="Ovreas L."/>
            <person name="Rohde M."/>
            <person name="Galperin M.Y."/>
            <person name="Jogler C."/>
        </authorList>
    </citation>
    <scope>NUCLEOTIDE SEQUENCE [LARGE SCALE GENOMIC DNA]</scope>
    <source>
        <strain evidence="3 4">Poly59</strain>
    </source>
</reference>
<dbReference type="PANTHER" id="PTHR11236">
    <property type="entry name" value="AMINOBENZOATE/ANTHRANILATE SYNTHASE"/>
    <property type="match status" value="1"/>
</dbReference>
<evidence type="ECO:0000313" key="3">
    <source>
        <dbReference type="EMBL" id="TWU49679.1"/>
    </source>
</evidence>
<dbReference type="AlphaFoldDB" id="A0A5C6EQL0"/>
<evidence type="ECO:0000313" key="4">
    <source>
        <dbReference type="Proteomes" id="UP000317977"/>
    </source>
</evidence>
<dbReference type="PRINTS" id="PR00095">
    <property type="entry name" value="ANTSNTHASEI"/>
</dbReference>
<keyword evidence="3" id="KW-0032">Aminotransferase</keyword>
<accession>A0A5C6EQL0</accession>
<evidence type="ECO:0000259" key="1">
    <source>
        <dbReference type="Pfam" id="PF00425"/>
    </source>
</evidence>
<dbReference type="Pfam" id="PF00425">
    <property type="entry name" value="Chorismate_bind"/>
    <property type="match status" value="1"/>
</dbReference>
<dbReference type="Proteomes" id="UP000317977">
    <property type="component" value="Unassembled WGS sequence"/>
</dbReference>
<keyword evidence="3" id="KW-0808">Transferase</keyword>
<proteinExistence type="predicted"/>
<evidence type="ECO:0000259" key="2">
    <source>
        <dbReference type="Pfam" id="PF04715"/>
    </source>
</evidence>
<protein>
    <submittedName>
        <fullName evidence="3">Aminodeoxychorismate synthase component 1</fullName>
        <ecNumber evidence="3">2.6.1.85</ecNumber>
    </submittedName>
</protein>
<dbReference type="InterPro" id="IPR019999">
    <property type="entry name" value="Anth_synth_I-like"/>
</dbReference>
<dbReference type="Pfam" id="PF04715">
    <property type="entry name" value="Anth_synt_I_N"/>
    <property type="match status" value="1"/>
</dbReference>
<feature type="domain" description="Anthranilate synthase component I N-terminal" evidence="2">
    <location>
        <begin position="22"/>
        <end position="149"/>
    </location>
</feature>
<dbReference type="InterPro" id="IPR015890">
    <property type="entry name" value="Chorismate_C"/>
</dbReference>
<dbReference type="PANTHER" id="PTHR11236:SF50">
    <property type="entry name" value="AMINODEOXYCHORISMATE SYNTHASE COMPONENT 1"/>
    <property type="match status" value="1"/>
</dbReference>
<dbReference type="GO" id="GO:0046820">
    <property type="term" value="F:4-amino-4-deoxychorismate synthase activity"/>
    <property type="evidence" value="ECO:0007669"/>
    <property type="project" value="UniProtKB-EC"/>
</dbReference>
<gene>
    <name evidence="3" type="primary">pabB</name>
    <name evidence="3" type="ORF">Poly59_43010</name>
</gene>
<dbReference type="EMBL" id="SJPX01000004">
    <property type="protein sequence ID" value="TWU49679.1"/>
    <property type="molecule type" value="Genomic_DNA"/>
</dbReference>
<dbReference type="EC" id="2.6.1.85" evidence="3"/>